<gene>
    <name evidence="3" type="ORF">CSX02_11505</name>
</gene>
<dbReference type="AlphaFoldDB" id="A0A2G3E0N9"/>
<dbReference type="Proteomes" id="UP000224563">
    <property type="component" value="Unassembled WGS sequence"/>
</dbReference>
<reference evidence="3 4" key="2">
    <citation type="submission" date="2017-10" db="EMBL/GenBank/DDBJ databases">
        <authorList>
            <person name="Banno H."/>
            <person name="Chua N.-H."/>
        </authorList>
    </citation>
    <scope>NUCLEOTIDE SEQUENCE [LARGE SCALE GENOMIC DNA]</scope>
    <source>
        <strain evidence="3 4">JK623</strain>
    </source>
</reference>
<protein>
    <submittedName>
        <fullName evidence="3">Pilus assembly protein</fullName>
    </submittedName>
</protein>
<dbReference type="InterPro" id="IPR027417">
    <property type="entry name" value="P-loop_NTPase"/>
</dbReference>
<organism evidence="3 4">
    <name type="scientific">Agathobacter ruminis</name>
    <dbReference type="NCBI Taxonomy" id="1712665"/>
    <lineage>
        <taxon>Bacteria</taxon>
        <taxon>Bacillati</taxon>
        <taxon>Bacillota</taxon>
        <taxon>Clostridia</taxon>
        <taxon>Lachnospirales</taxon>
        <taxon>Lachnospiraceae</taxon>
        <taxon>Agathobacter</taxon>
    </lineage>
</organism>
<dbReference type="GO" id="GO:0016887">
    <property type="term" value="F:ATP hydrolysis activity"/>
    <property type="evidence" value="ECO:0007669"/>
    <property type="project" value="InterPro"/>
</dbReference>
<dbReference type="Gene3D" id="3.30.450.90">
    <property type="match status" value="1"/>
</dbReference>
<dbReference type="Gene3D" id="3.40.50.300">
    <property type="entry name" value="P-loop containing nucleotide triphosphate hydrolases"/>
    <property type="match status" value="1"/>
</dbReference>
<evidence type="ECO:0000256" key="1">
    <source>
        <dbReference type="ARBA" id="ARBA00006611"/>
    </source>
</evidence>
<comment type="similarity">
    <text evidence="1">Belongs to the GSP E family.</text>
</comment>
<dbReference type="InterPro" id="IPR001482">
    <property type="entry name" value="T2SS/T4SS_dom"/>
</dbReference>
<sequence>MELGKDYFGPFWRFVESDEVTDIDYNGNQVWLTNILNERYPVPDAYVKANITTAFIEQFTNRIANVISRQFNKQNPVLEAETPDLRVTILHESVARNGRTVSIRKTPPVIRLTAESALREDYCEEAVLNLLLNFVHAKMNMVFCGMPGVGKTECVKFLSQFIPASDRVITIEDTMELRYRQTNPGKDCVEVRVGDQFDYAQAIKSSLRLNPKWIMLSEARGREVKYLLESWSTGVCGMTTLHTDDVHHVPDRILSMLENRIDADRLENDIYEAIDVGILIRRKKNAQHKIYRYIDQLCLFDRDEQGNHIYMLVQSGRLCTHEIPAHILHRLNRSGIVDPFAQNIVDSGSETVEHAEV</sequence>
<dbReference type="Pfam" id="PF00437">
    <property type="entry name" value="T2SSE"/>
    <property type="match status" value="1"/>
</dbReference>
<evidence type="ECO:0000313" key="4">
    <source>
        <dbReference type="Proteomes" id="UP000224563"/>
    </source>
</evidence>
<name>A0A2G3E0N9_9FIRM</name>
<evidence type="ECO:0000259" key="2">
    <source>
        <dbReference type="Pfam" id="PF00437"/>
    </source>
</evidence>
<evidence type="ECO:0000313" key="3">
    <source>
        <dbReference type="EMBL" id="PHU36791.1"/>
    </source>
</evidence>
<accession>A0A2G3E0N9</accession>
<keyword evidence="4" id="KW-1185">Reference proteome</keyword>
<proteinExistence type="inferred from homology"/>
<feature type="domain" description="Bacterial type II secretion system protein E" evidence="2">
    <location>
        <begin position="84"/>
        <end position="275"/>
    </location>
</feature>
<comment type="caution">
    <text evidence="3">The sequence shown here is derived from an EMBL/GenBank/DDBJ whole genome shotgun (WGS) entry which is preliminary data.</text>
</comment>
<dbReference type="PANTHER" id="PTHR30486">
    <property type="entry name" value="TWITCHING MOTILITY PROTEIN PILT"/>
    <property type="match status" value="1"/>
</dbReference>
<dbReference type="RefSeq" id="WP_099386774.1">
    <property type="nucleotide sequence ID" value="NZ_JANSWH010000061.1"/>
</dbReference>
<reference evidence="3 4" key="1">
    <citation type="submission" date="2017-10" db="EMBL/GenBank/DDBJ databases">
        <title>Resolving the taxonomy of Roseburia spp., Eubacterium rectale and Agathobacter spp. through phylogenomic analysis.</title>
        <authorList>
            <person name="Sheridan P.O."/>
            <person name="Walker A.W."/>
            <person name="Duncan S.H."/>
            <person name="Scott K.P."/>
            <person name="Toole P.W.O."/>
            <person name="Luis P."/>
            <person name="Flint H.J."/>
        </authorList>
    </citation>
    <scope>NUCLEOTIDE SEQUENCE [LARGE SCALE GENOMIC DNA]</scope>
    <source>
        <strain evidence="3 4">JK623</strain>
    </source>
</reference>
<dbReference type="InterPro" id="IPR050921">
    <property type="entry name" value="T4SS_GSP_E_ATPase"/>
</dbReference>
<dbReference type="SUPFAM" id="SSF52540">
    <property type="entry name" value="P-loop containing nucleoside triphosphate hydrolases"/>
    <property type="match status" value="1"/>
</dbReference>
<dbReference type="EMBL" id="PDYG01000123">
    <property type="protein sequence ID" value="PHU36791.1"/>
    <property type="molecule type" value="Genomic_DNA"/>
</dbReference>
<dbReference type="PANTHER" id="PTHR30486:SF6">
    <property type="entry name" value="TYPE IV PILUS RETRACTATION ATPASE PILT"/>
    <property type="match status" value="1"/>
</dbReference>